<sequence>MQTLAIQQALGYSMNGFTISPQKIVTTHGMFHQRLPQASNSCLLLSVKIFRFYFCGQ</sequence>
<protein>
    <submittedName>
        <fullName evidence="1">Uncharacterized protein</fullName>
    </submittedName>
</protein>
<evidence type="ECO:0000313" key="1">
    <source>
        <dbReference type="EMBL" id="JAD17373.1"/>
    </source>
</evidence>
<dbReference type="EMBL" id="GBRH01280522">
    <property type="protein sequence ID" value="JAD17373.1"/>
    <property type="molecule type" value="Transcribed_RNA"/>
</dbReference>
<dbReference type="AlphaFoldDB" id="A0A0A8XX85"/>
<organism evidence="1">
    <name type="scientific">Arundo donax</name>
    <name type="common">Giant reed</name>
    <name type="synonym">Donax arundinaceus</name>
    <dbReference type="NCBI Taxonomy" id="35708"/>
    <lineage>
        <taxon>Eukaryota</taxon>
        <taxon>Viridiplantae</taxon>
        <taxon>Streptophyta</taxon>
        <taxon>Embryophyta</taxon>
        <taxon>Tracheophyta</taxon>
        <taxon>Spermatophyta</taxon>
        <taxon>Magnoliopsida</taxon>
        <taxon>Liliopsida</taxon>
        <taxon>Poales</taxon>
        <taxon>Poaceae</taxon>
        <taxon>PACMAD clade</taxon>
        <taxon>Arundinoideae</taxon>
        <taxon>Arundineae</taxon>
        <taxon>Arundo</taxon>
    </lineage>
</organism>
<name>A0A0A8XX85_ARUDO</name>
<proteinExistence type="predicted"/>
<reference evidence="1" key="1">
    <citation type="submission" date="2014-09" db="EMBL/GenBank/DDBJ databases">
        <authorList>
            <person name="Magalhaes I.L.F."/>
            <person name="Oliveira U."/>
            <person name="Santos F.R."/>
            <person name="Vidigal T.H.D.A."/>
            <person name="Brescovit A.D."/>
            <person name="Santos A.J."/>
        </authorList>
    </citation>
    <scope>NUCLEOTIDE SEQUENCE</scope>
    <source>
        <tissue evidence="1">Shoot tissue taken approximately 20 cm above the soil surface</tissue>
    </source>
</reference>
<reference evidence="1" key="2">
    <citation type="journal article" date="2015" name="Data Brief">
        <title>Shoot transcriptome of the giant reed, Arundo donax.</title>
        <authorList>
            <person name="Barrero R.A."/>
            <person name="Guerrero F.D."/>
            <person name="Moolhuijzen P."/>
            <person name="Goolsby J.A."/>
            <person name="Tidwell J."/>
            <person name="Bellgard S.E."/>
            <person name="Bellgard M.I."/>
        </authorList>
    </citation>
    <scope>NUCLEOTIDE SEQUENCE</scope>
    <source>
        <tissue evidence="1">Shoot tissue taken approximately 20 cm above the soil surface</tissue>
    </source>
</reference>
<accession>A0A0A8XX85</accession>